<evidence type="ECO:0000313" key="3">
    <source>
        <dbReference type="Proteomes" id="UP000613177"/>
    </source>
</evidence>
<comment type="caution">
    <text evidence="2">The sequence shown here is derived from an EMBL/GenBank/DDBJ whole genome shotgun (WGS) entry which is preliminary data.</text>
</comment>
<gene>
    <name evidence="2" type="ORF">INT48_008268</name>
</gene>
<sequence>MTKYSKQRFTKKFKGKEKATDPEADITSTSSISTAGEPSMPDKITLDDYDFEYISDNFYEPMVLGQALMLPSQALISSAANSSSSAVEPSSEAIKSSFETETFDKRAMTIKTTVQNIWKPEYLQHLNDLVDTTNLLVTRILPQQNSGWSKDSTKKHRRLISKYKEAHCEYNGYTPLRIPSFWKQTVRLLNKLFKKKEKANNLCGEMRAKEYNEKAMTKAVRKNGNQMNFTVAKKEMLEAGLYMTSLNQRETKDWSEF</sequence>
<organism evidence="2 3">
    <name type="scientific">Thamnidium elegans</name>
    <dbReference type="NCBI Taxonomy" id="101142"/>
    <lineage>
        <taxon>Eukaryota</taxon>
        <taxon>Fungi</taxon>
        <taxon>Fungi incertae sedis</taxon>
        <taxon>Mucoromycota</taxon>
        <taxon>Mucoromycotina</taxon>
        <taxon>Mucoromycetes</taxon>
        <taxon>Mucorales</taxon>
        <taxon>Mucorineae</taxon>
        <taxon>Mucoraceae</taxon>
        <taxon>Thamnidium</taxon>
    </lineage>
</organism>
<dbReference type="EMBL" id="JAEPRE010000241">
    <property type="protein sequence ID" value="KAG2229824.1"/>
    <property type="molecule type" value="Genomic_DNA"/>
</dbReference>
<protein>
    <submittedName>
        <fullName evidence="2">Uncharacterized protein</fullName>
    </submittedName>
</protein>
<dbReference type="Proteomes" id="UP000613177">
    <property type="component" value="Unassembled WGS sequence"/>
</dbReference>
<feature type="region of interest" description="Disordered" evidence="1">
    <location>
        <begin position="1"/>
        <end position="41"/>
    </location>
</feature>
<accession>A0A8H7VWL3</accession>
<reference evidence="2" key="1">
    <citation type="submission" date="2021-01" db="EMBL/GenBank/DDBJ databases">
        <title>Metabolic potential, ecology and presence of endohyphal bacteria is reflected in genomic diversity of Mucoromycotina.</title>
        <authorList>
            <person name="Muszewska A."/>
            <person name="Okrasinska A."/>
            <person name="Steczkiewicz K."/>
            <person name="Drgas O."/>
            <person name="Orlowska M."/>
            <person name="Perlinska-Lenart U."/>
            <person name="Aleksandrzak-Piekarczyk T."/>
            <person name="Szatraj K."/>
            <person name="Zielenkiewicz U."/>
            <person name="Pilsyk S."/>
            <person name="Malc E."/>
            <person name="Mieczkowski P."/>
            <person name="Kruszewska J.S."/>
            <person name="Biernat P."/>
            <person name="Pawlowska J."/>
        </authorList>
    </citation>
    <scope>NUCLEOTIDE SEQUENCE</scope>
    <source>
        <strain evidence="2">WA0000018081</strain>
    </source>
</reference>
<proteinExistence type="predicted"/>
<evidence type="ECO:0000256" key="1">
    <source>
        <dbReference type="SAM" id="MobiDB-lite"/>
    </source>
</evidence>
<evidence type="ECO:0000313" key="2">
    <source>
        <dbReference type="EMBL" id="KAG2229824.1"/>
    </source>
</evidence>
<name>A0A8H7VWL3_9FUNG</name>
<feature type="compositionally biased region" description="Basic residues" evidence="1">
    <location>
        <begin position="1"/>
        <end position="15"/>
    </location>
</feature>
<dbReference type="AlphaFoldDB" id="A0A8H7VWL3"/>
<keyword evidence="3" id="KW-1185">Reference proteome</keyword>